<keyword evidence="7" id="KW-1133">Transmembrane helix</keyword>
<proteinExistence type="predicted"/>
<dbReference type="PROSITE" id="PS50011">
    <property type="entry name" value="PROTEIN_KINASE_DOM"/>
    <property type="match status" value="1"/>
</dbReference>
<feature type="compositionally biased region" description="Low complexity" evidence="6">
    <location>
        <begin position="390"/>
        <end position="400"/>
    </location>
</feature>
<evidence type="ECO:0000256" key="5">
    <source>
        <dbReference type="PROSITE-ProRule" id="PRU10141"/>
    </source>
</evidence>
<dbReference type="InterPro" id="IPR011009">
    <property type="entry name" value="Kinase-like_dom_sf"/>
</dbReference>
<keyword evidence="7" id="KW-0472">Membrane</keyword>
<sequence>MPLECVQIPPGTILAGYRVESELGRGNNGVVYLAEQQSLGRQVAFKILLPELAAEPGYVESFLREARLAARLDHPYIVQAYDAGATPEGYYYFAMELVIGPSLEDVRRNSPELLTFELIFRLSIELAEALDYAWTVHKMTHGDIKPGNLLISEETGELKLTDLGLARVSGSNTGDDIMATPLYAAPEVIRGETADVGVRSDLYSFGIMLYELLCGSPPFVGSPQKVLEQHLFSLPRPLAERNPDLDPALVAFVEKLIDKNPANRPGSWLEVRDFLATLLEGLQNRPPVTLRELEPPEFRRKRHRRVFLFWVGGILLAAGLAAAVLLALRMMRFEPTPLELPPEPAATELPPQEEAEKERVPELAVRFSSPAATPPESRPAAPIPESQTGSVPVPAAVAAPKPAPPAEASPAPEKNDIVRTAVSTAEPRIPRARRQRGFLSFDPPVNEPVLQQRSRHTVKLLSNFGNRLNDEWTREAEAVITESYRLMMQLETRGLLTKEIDRIDLLPSGQGGSSWVSNGPSGGVLRIAPDVPPLRIARELGRGIFEANRRRYDLPNGLRREFGDAFQYFVQQRLYGKAEAQPQNRVLRHCNHSLATFVLMFKDLKMLRQLRSRR</sequence>
<dbReference type="AlphaFoldDB" id="A0A844G273"/>
<feature type="domain" description="Protein kinase" evidence="8">
    <location>
        <begin position="17"/>
        <end position="275"/>
    </location>
</feature>
<name>A0A844G273_9BACT</name>
<dbReference type="SMART" id="SM00220">
    <property type="entry name" value="S_TKc"/>
    <property type="match status" value="1"/>
</dbReference>
<dbReference type="PANTHER" id="PTHR43289:SF6">
    <property type="entry name" value="SERINE_THREONINE-PROTEIN KINASE NEKL-3"/>
    <property type="match status" value="1"/>
</dbReference>
<keyword evidence="1" id="KW-0808">Transferase</keyword>
<dbReference type="Pfam" id="PF00069">
    <property type="entry name" value="Pkinase"/>
    <property type="match status" value="1"/>
</dbReference>
<dbReference type="Gene3D" id="3.30.200.20">
    <property type="entry name" value="Phosphorylase Kinase, domain 1"/>
    <property type="match status" value="1"/>
</dbReference>
<dbReference type="GO" id="GO:0004674">
    <property type="term" value="F:protein serine/threonine kinase activity"/>
    <property type="evidence" value="ECO:0007669"/>
    <property type="project" value="UniProtKB-KW"/>
</dbReference>
<keyword evidence="4 5" id="KW-0067">ATP-binding</keyword>
<dbReference type="Gene3D" id="1.10.510.10">
    <property type="entry name" value="Transferase(Phosphotransferase) domain 1"/>
    <property type="match status" value="1"/>
</dbReference>
<evidence type="ECO:0000259" key="8">
    <source>
        <dbReference type="PROSITE" id="PS50011"/>
    </source>
</evidence>
<dbReference type="InterPro" id="IPR008271">
    <property type="entry name" value="Ser/Thr_kinase_AS"/>
</dbReference>
<reference evidence="9 10" key="1">
    <citation type="submission" date="2019-08" db="EMBL/GenBank/DDBJ databases">
        <title>In-depth cultivation of the pig gut microbiome towards novel bacterial diversity and tailored functional studies.</title>
        <authorList>
            <person name="Wylensek D."/>
            <person name="Hitch T.C.A."/>
            <person name="Clavel T."/>
        </authorList>
    </citation>
    <scope>NUCLEOTIDE SEQUENCE [LARGE SCALE GENOMIC DNA]</scope>
    <source>
        <strain evidence="9 10">BBE-744-WT-12</strain>
    </source>
</reference>
<evidence type="ECO:0000313" key="10">
    <source>
        <dbReference type="Proteomes" id="UP000435649"/>
    </source>
</evidence>
<dbReference type="PROSITE" id="PS00108">
    <property type="entry name" value="PROTEIN_KINASE_ST"/>
    <property type="match status" value="1"/>
</dbReference>
<dbReference type="InterPro" id="IPR017441">
    <property type="entry name" value="Protein_kinase_ATP_BS"/>
</dbReference>
<dbReference type="RefSeq" id="WP_154418397.1">
    <property type="nucleotide sequence ID" value="NZ_VUNS01000010.1"/>
</dbReference>
<keyword evidence="10" id="KW-1185">Reference proteome</keyword>
<evidence type="ECO:0000256" key="7">
    <source>
        <dbReference type="SAM" id="Phobius"/>
    </source>
</evidence>
<dbReference type="SUPFAM" id="SSF56112">
    <property type="entry name" value="Protein kinase-like (PK-like)"/>
    <property type="match status" value="1"/>
</dbReference>
<gene>
    <name evidence="9" type="ORF">FYJ85_10535</name>
</gene>
<feature type="region of interest" description="Disordered" evidence="6">
    <location>
        <begin position="336"/>
        <end position="416"/>
    </location>
</feature>
<dbReference type="GO" id="GO:0005524">
    <property type="term" value="F:ATP binding"/>
    <property type="evidence" value="ECO:0007669"/>
    <property type="project" value="UniProtKB-UniRule"/>
</dbReference>
<evidence type="ECO:0000256" key="4">
    <source>
        <dbReference type="ARBA" id="ARBA00022840"/>
    </source>
</evidence>
<keyword evidence="3 9" id="KW-0418">Kinase</keyword>
<protein>
    <submittedName>
        <fullName evidence="9">Serine/threonine protein kinase</fullName>
    </submittedName>
</protein>
<dbReference type="EMBL" id="VUNS01000010">
    <property type="protein sequence ID" value="MST97476.1"/>
    <property type="molecule type" value="Genomic_DNA"/>
</dbReference>
<dbReference type="PROSITE" id="PS00107">
    <property type="entry name" value="PROTEIN_KINASE_ATP"/>
    <property type="match status" value="1"/>
</dbReference>
<evidence type="ECO:0000256" key="3">
    <source>
        <dbReference type="ARBA" id="ARBA00022777"/>
    </source>
</evidence>
<feature type="binding site" evidence="5">
    <location>
        <position position="46"/>
    </location>
    <ligand>
        <name>ATP</name>
        <dbReference type="ChEBI" id="CHEBI:30616"/>
    </ligand>
</feature>
<accession>A0A844G273</accession>
<organism evidence="9 10">
    <name type="scientific">Victivallis lenta</name>
    <dbReference type="NCBI Taxonomy" id="2606640"/>
    <lineage>
        <taxon>Bacteria</taxon>
        <taxon>Pseudomonadati</taxon>
        <taxon>Lentisphaerota</taxon>
        <taxon>Lentisphaeria</taxon>
        <taxon>Victivallales</taxon>
        <taxon>Victivallaceae</taxon>
        <taxon>Victivallis</taxon>
    </lineage>
</organism>
<dbReference type="CDD" id="cd14014">
    <property type="entry name" value="STKc_PknB_like"/>
    <property type="match status" value="1"/>
</dbReference>
<keyword evidence="9" id="KW-0723">Serine/threonine-protein kinase</keyword>
<dbReference type="Proteomes" id="UP000435649">
    <property type="component" value="Unassembled WGS sequence"/>
</dbReference>
<evidence type="ECO:0000256" key="1">
    <source>
        <dbReference type="ARBA" id="ARBA00022679"/>
    </source>
</evidence>
<comment type="caution">
    <text evidence="9">The sequence shown here is derived from an EMBL/GenBank/DDBJ whole genome shotgun (WGS) entry which is preliminary data.</text>
</comment>
<keyword evidence="7" id="KW-0812">Transmembrane</keyword>
<evidence type="ECO:0000313" key="9">
    <source>
        <dbReference type="EMBL" id="MST97476.1"/>
    </source>
</evidence>
<evidence type="ECO:0000256" key="2">
    <source>
        <dbReference type="ARBA" id="ARBA00022741"/>
    </source>
</evidence>
<evidence type="ECO:0000256" key="6">
    <source>
        <dbReference type="SAM" id="MobiDB-lite"/>
    </source>
</evidence>
<keyword evidence="2 5" id="KW-0547">Nucleotide-binding</keyword>
<dbReference type="PANTHER" id="PTHR43289">
    <property type="entry name" value="MITOGEN-ACTIVATED PROTEIN KINASE KINASE KINASE 20-RELATED"/>
    <property type="match status" value="1"/>
</dbReference>
<feature type="transmembrane region" description="Helical" evidence="7">
    <location>
        <begin position="307"/>
        <end position="328"/>
    </location>
</feature>
<dbReference type="InterPro" id="IPR000719">
    <property type="entry name" value="Prot_kinase_dom"/>
</dbReference>